<evidence type="ECO:0000256" key="3">
    <source>
        <dbReference type="PROSITE-ProRule" id="PRU00023"/>
    </source>
</evidence>
<dbReference type="OrthoDB" id="341259at2759"/>
<dbReference type="PROSITE" id="PS50297">
    <property type="entry name" value="ANK_REP_REGION"/>
    <property type="match status" value="1"/>
</dbReference>
<feature type="region of interest" description="Disordered" evidence="4">
    <location>
        <begin position="1"/>
        <end position="24"/>
    </location>
</feature>
<keyword evidence="6" id="KW-1185">Reference proteome</keyword>
<keyword evidence="2 3" id="KW-0040">ANK repeat</keyword>
<evidence type="ECO:0000256" key="2">
    <source>
        <dbReference type="ARBA" id="ARBA00023043"/>
    </source>
</evidence>
<protein>
    <submittedName>
        <fullName evidence="5">Uncharacterized protein</fullName>
    </submittedName>
</protein>
<dbReference type="InterPro" id="IPR002110">
    <property type="entry name" value="Ankyrin_rpt"/>
</dbReference>
<proteinExistence type="predicted"/>
<evidence type="ECO:0000313" key="5">
    <source>
        <dbReference type="EMBL" id="KDN60687.1"/>
    </source>
</evidence>
<keyword evidence="1" id="KW-0677">Repeat</keyword>
<accession>A0A066WVM6</accession>
<dbReference type="Gene3D" id="1.25.40.20">
    <property type="entry name" value="Ankyrin repeat-containing domain"/>
    <property type="match status" value="1"/>
</dbReference>
<dbReference type="PANTHER" id="PTHR24198">
    <property type="entry name" value="ANKYRIN REPEAT AND PROTEIN KINASE DOMAIN-CONTAINING PROTEIN"/>
    <property type="match status" value="1"/>
</dbReference>
<reference evidence="6" key="1">
    <citation type="journal article" date="2014" name="Genome Announc.">
        <title>Draft genome sequence of Colletotrichum sublineola, a destructive pathogen of cultivated sorghum.</title>
        <authorList>
            <person name="Baroncelli R."/>
            <person name="Sanz-Martin J.M."/>
            <person name="Rech G.E."/>
            <person name="Sukno S.A."/>
            <person name="Thon M.R."/>
        </authorList>
    </citation>
    <scope>NUCLEOTIDE SEQUENCE [LARGE SCALE GENOMIC DNA]</scope>
    <source>
        <strain evidence="6">TX430BB</strain>
    </source>
</reference>
<gene>
    <name evidence="5" type="ORF">CSUB01_04095</name>
</gene>
<evidence type="ECO:0000313" key="6">
    <source>
        <dbReference type="Proteomes" id="UP000027238"/>
    </source>
</evidence>
<dbReference type="Pfam" id="PF00023">
    <property type="entry name" value="Ank"/>
    <property type="match status" value="1"/>
</dbReference>
<sequence>MPRARKARTKQTATAPSRKSRRPHCNAAALTGNYGRGDCDASQLRLEPTLLCLPSETLTAVAVALVESPDTCNIRRRTILSHPARLCLVSRTWNAIATPVLYTQAAMADARLAVPYRPDMPFKVSPRTLRDSRKHHNRPAARDCDFSRATPPHAAVRSGHEETVDWLLQQGIQVDGQAFLCCLCPSSYAEVFQYQSVRELSTVSTTPLQLALACGLESIAKMLLTAGAIWDRPFSFSAGTTALHMMAAGGMIDLIDWLADGDTGERLNDWPDNWGRSALHYASFIDMRATRTLRDVWPRP</sequence>
<dbReference type="STRING" id="1173701.A0A066WVM6"/>
<name>A0A066WVM6_COLSU</name>
<dbReference type="SMART" id="SM00248">
    <property type="entry name" value="ANK"/>
    <property type="match status" value="3"/>
</dbReference>
<dbReference type="PANTHER" id="PTHR24198:SF165">
    <property type="entry name" value="ANKYRIN REPEAT-CONTAINING PROTEIN-RELATED"/>
    <property type="match status" value="1"/>
</dbReference>
<dbReference type="PROSITE" id="PS50088">
    <property type="entry name" value="ANK_REPEAT"/>
    <property type="match status" value="1"/>
</dbReference>
<dbReference type="InterPro" id="IPR036770">
    <property type="entry name" value="Ankyrin_rpt-contain_sf"/>
</dbReference>
<feature type="region of interest" description="Disordered" evidence="4">
    <location>
        <begin position="125"/>
        <end position="152"/>
    </location>
</feature>
<dbReference type="SUPFAM" id="SSF48403">
    <property type="entry name" value="Ankyrin repeat"/>
    <property type="match status" value="1"/>
</dbReference>
<evidence type="ECO:0000256" key="4">
    <source>
        <dbReference type="SAM" id="MobiDB-lite"/>
    </source>
</evidence>
<dbReference type="Proteomes" id="UP000027238">
    <property type="component" value="Unassembled WGS sequence"/>
</dbReference>
<comment type="caution">
    <text evidence="5">The sequence shown here is derived from an EMBL/GenBank/DDBJ whole genome shotgun (WGS) entry which is preliminary data.</text>
</comment>
<evidence type="ECO:0000256" key="1">
    <source>
        <dbReference type="ARBA" id="ARBA00022737"/>
    </source>
</evidence>
<feature type="repeat" description="ANK" evidence="3">
    <location>
        <begin position="147"/>
        <end position="179"/>
    </location>
</feature>
<dbReference type="HOGENOM" id="CLU_927531_0_0_1"/>
<dbReference type="AlphaFoldDB" id="A0A066WVM6"/>
<organism evidence="5 6">
    <name type="scientific">Colletotrichum sublineola</name>
    <name type="common">Sorghum anthracnose fungus</name>
    <dbReference type="NCBI Taxonomy" id="1173701"/>
    <lineage>
        <taxon>Eukaryota</taxon>
        <taxon>Fungi</taxon>
        <taxon>Dikarya</taxon>
        <taxon>Ascomycota</taxon>
        <taxon>Pezizomycotina</taxon>
        <taxon>Sordariomycetes</taxon>
        <taxon>Hypocreomycetidae</taxon>
        <taxon>Glomerellales</taxon>
        <taxon>Glomerellaceae</taxon>
        <taxon>Colletotrichum</taxon>
        <taxon>Colletotrichum graminicola species complex</taxon>
    </lineage>
</organism>
<dbReference type="EMBL" id="JMSE01001482">
    <property type="protein sequence ID" value="KDN60687.1"/>
    <property type="molecule type" value="Genomic_DNA"/>
</dbReference>